<name>A0AAN6UBR3_9PEZI</name>
<dbReference type="RefSeq" id="XP_062653580.1">
    <property type="nucleotide sequence ID" value="XM_062791974.1"/>
</dbReference>
<feature type="compositionally biased region" description="Low complexity" evidence="1">
    <location>
        <begin position="115"/>
        <end position="129"/>
    </location>
</feature>
<evidence type="ECO:0000313" key="3">
    <source>
        <dbReference type="Proteomes" id="UP001302602"/>
    </source>
</evidence>
<proteinExistence type="predicted"/>
<comment type="caution">
    <text evidence="2">The sequence shown here is derived from an EMBL/GenBank/DDBJ whole genome shotgun (WGS) entry which is preliminary data.</text>
</comment>
<reference evidence="2" key="2">
    <citation type="submission" date="2023-05" db="EMBL/GenBank/DDBJ databases">
        <authorList>
            <consortium name="Lawrence Berkeley National Laboratory"/>
            <person name="Steindorff A."/>
            <person name="Hensen N."/>
            <person name="Bonometti L."/>
            <person name="Westerberg I."/>
            <person name="Brannstrom I.O."/>
            <person name="Guillou S."/>
            <person name="Cros-Aarteil S."/>
            <person name="Calhoun S."/>
            <person name="Haridas S."/>
            <person name="Kuo A."/>
            <person name="Mondo S."/>
            <person name="Pangilinan J."/>
            <person name="Riley R."/>
            <person name="Labutti K."/>
            <person name="Andreopoulos B."/>
            <person name="Lipzen A."/>
            <person name="Chen C."/>
            <person name="Yanf M."/>
            <person name="Daum C."/>
            <person name="Ng V."/>
            <person name="Clum A."/>
            <person name="Ohm R."/>
            <person name="Martin F."/>
            <person name="Silar P."/>
            <person name="Natvig D."/>
            <person name="Lalanne C."/>
            <person name="Gautier V."/>
            <person name="Ament-Velasquez S.L."/>
            <person name="Kruys A."/>
            <person name="Hutchinson M.I."/>
            <person name="Powell A.J."/>
            <person name="Barry K."/>
            <person name="Miller A.N."/>
            <person name="Grigoriev I.V."/>
            <person name="Debuchy R."/>
            <person name="Gladieux P."/>
            <person name="Thoren M.H."/>
            <person name="Johannesson H."/>
        </authorList>
    </citation>
    <scope>NUCLEOTIDE SEQUENCE</scope>
    <source>
        <strain evidence="2">CBS 731.68</strain>
    </source>
</reference>
<protein>
    <submittedName>
        <fullName evidence="2">Uncharacterized protein</fullName>
    </submittedName>
</protein>
<dbReference type="EMBL" id="MU853223">
    <property type="protein sequence ID" value="KAK4129809.1"/>
    <property type="molecule type" value="Genomic_DNA"/>
</dbReference>
<organism evidence="2 3">
    <name type="scientific">Parathielavia appendiculata</name>
    <dbReference type="NCBI Taxonomy" id="2587402"/>
    <lineage>
        <taxon>Eukaryota</taxon>
        <taxon>Fungi</taxon>
        <taxon>Dikarya</taxon>
        <taxon>Ascomycota</taxon>
        <taxon>Pezizomycotina</taxon>
        <taxon>Sordariomycetes</taxon>
        <taxon>Sordariomycetidae</taxon>
        <taxon>Sordariales</taxon>
        <taxon>Chaetomiaceae</taxon>
        <taxon>Parathielavia</taxon>
    </lineage>
</organism>
<reference evidence="2" key="1">
    <citation type="journal article" date="2023" name="Mol. Phylogenet. Evol.">
        <title>Genome-scale phylogeny and comparative genomics of the fungal order Sordariales.</title>
        <authorList>
            <person name="Hensen N."/>
            <person name="Bonometti L."/>
            <person name="Westerberg I."/>
            <person name="Brannstrom I.O."/>
            <person name="Guillou S."/>
            <person name="Cros-Aarteil S."/>
            <person name="Calhoun S."/>
            <person name="Haridas S."/>
            <person name="Kuo A."/>
            <person name="Mondo S."/>
            <person name="Pangilinan J."/>
            <person name="Riley R."/>
            <person name="LaButti K."/>
            <person name="Andreopoulos B."/>
            <person name="Lipzen A."/>
            <person name="Chen C."/>
            <person name="Yan M."/>
            <person name="Daum C."/>
            <person name="Ng V."/>
            <person name="Clum A."/>
            <person name="Steindorff A."/>
            <person name="Ohm R.A."/>
            <person name="Martin F."/>
            <person name="Silar P."/>
            <person name="Natvig D.O."/>
            <person name="Lalanne C."/>
            <person name="Gautier V."/>
            <person name="Ament-Velasquez S.L."/>
            <person name="Kruys A."/>
            <person name="Hutchinson M.I."/>
            <person name="Powell A.J."/>
            <person name="Barry K."/>
            <person name="Miller A.N."/>
            <person name="Grigoriev I.V."/>
            <person name="Debuchy R."/>
            <person name="Gladieux P."/>
            <person name="Hiltunen Thoren M."/>
            <person name="Johannesson H."/>
        </authorList>
    </citation>
    <scope>NUCLEOTIDE SEQUENCE</scope>
    <source>
        <strain evidence="2">CBS 731.68</strain>
    </source>
</reference>
<accession>A0AAN6UBR3</accession>
<sequence length="129" mass="13942">MPSRSSTRPKTPSPSACGDSANGPKPCSYRSIAPSSEWDRDPYGSPREEEDAAAAGPPDPDPELDKPAYTHKHRFRIVPIREVINPLLKAMAHTIRRLPRLSDFSGSTRTTGLRTVSSTSPTGVTGVET</sequence>
<evidence type="ECO:0000256" key="1">
    <source>
        <dbReference type="SAM" id="MobiDB-lite"/>
    </source>
</evidence>
<dbReference type="AlphaFoldDB" id="A0AAN6UBR3"/>
<feature type="compositionally biased region" description="Low complexity" evidence="1">
    <location>
        <begin position="1"/>
        <end position="15"/>
    </location>
</feature>
<dbReference type="GeneID" id="87828743"/>
<keyword evidence="3" id="KW-1185">Reference proteome</keyword>
<feature type="region of interest" description="Disordered" evidence="1">
    <location>
        <begin position="102"/>
        <end position="129"/>
    </location>
</feature>
<evidence type="ECO:0000313" key="2">
    <source>
        <dbReference type="EMBL" id="KAK4129809.1"/>
    </source>
</evidence>
<feature type="region of interest" description="Disordered" evidence="1">
    <location>
        <begin position="1"/>
        <end position="71"/>
    </location>
</feature>
<feature type="compositionally biased region" description="Polar residues" evidence="1">
    <location>
        <begin position="104"/>
        <end position="114"/>
    </location>
</feature>
<gene>
    <name evidence="2" type="ORF">N657DRAFT_640477</name>
</gene>
<dbReference type="Proteomes" id="UP001302602">
    <property type="component" value="Unassembled WGS sequence"/>
</dbReference>